<accession>A0A1H6TYB0</accession>
<keyword evidence="2" id="KW-1185">Reference proteome</keyword>
<protein>
    <submittedName>
        <fullName evidence="1">Uncharacterized protein</fullName>
    </submittedName>
</protein>
<sequence length="113" mass="12648">MVKFIGNACIVSGNKNVRNQVMTFNPRILNLTAVSTWYWALFSNCMSGMQTALLFLKLAATDSHFKQKANGSHCSNFPASESFWAFPPKSISPVEITYAIQTVPFNTHTRKIN</sequence>
<name>A0A1H6TYB0_9BACT</name>
<evidence type="ECO:0000313" key="1">
    <source>
        <dbReference type="EMBL" id="SEI82237.1"/>
    </source>
</evidence>
<dbReference type="STRING" id="1416801.SAMN05192553_101426"/>
<gene>
    <name evidence="1" type="ORF">SAMN05192553_101426</name>
</gene>
<proteinExistence type="predicted"/>
<organism evidence="1 2">
    <name type="scientific">Cyclobacterium xiamenense</name>
    <dbReference type="NCBI Taxonomy" id="1297121"/>
    <lineage>
        <taxon>Bacteria</taxon>
        <taxon>Pseudomonadati</taxon>
        <taxon>Bacteroidota</taxon>
        <taxon>Cytophagia</taxon>
        <taxon>Cytophagales</taxon>
        <taxon>Cyclobacteriaceae</taxon>
        <taxon>Cyclobacterium</taxon>
    </lineage>
</organism>
<evidence type="ECO:0000313" key="2">
    <source>
        <dbReference type="Proteomes" id="UP000199403"/>
    </source>
</evidence>
<reference evidence="2" key="1">
    <citation type="submission" date="2016-10" db="EMBL/GenBank/DDBJ databases">
        <authorList>
            <person name="Varghese N."/>
            <person name="Submissions S."/>
        </authorList>
    </citation>
    <scope>NUCLEOTIDE SEQUENCE [LARGE SCALE GENOMIC DNA]</scope>
    <source>
        <strain evidence="2">IBRC-M 10761</strain>
    </source>
</reference>
<dbReference type="AlphaFoldDB" id="A0A1H6TYB0"/>
<dbReference type="EMBL" id="FNZH01000001">
    <property type="protein sequence ID" value="SEI82237.1"/>
    <property type="molecule type" value="Genomic_DNA"/>
</dbReference>
<dbReference type="Proteomes" id="UP000199403">
    <property type="component" value="Unassembled WGS sequence"/>
</dbReference>